<dbReference type="AlphaFoldDB" id="A0A367KZI2"/>
<protein>
    <submittedName>
        <fullName evidence="1">Uncharacterized protein</fullName>
    </submittedName>
</protein>
<accession>A0A367KZI2</accession>
<gene>
    <name evidence="1" type="ORF">L249_1681</name>
</gene>
<keyword evidence="2" id="KW-1185">Reference proteome</keyword>
<reference evidence="1 2" key="1">
    <citation type="journal article" date="2015" name="BMC Genomics">
        <title>Insights from the genome of Ophiocordyceps polyrhachis-furcata to pathogenicity and host specificity in insect fungi.</title>
        <authorList>
            <person name="Wichadakul D."/>
            <person name="Kobmoo N."/>
            <person name="Ingsriswang S."/>
            <person name="Tangphatsornruang S."/>
            <person name="Chantasingh D."/>
            <person name="Luangsa-ard J.J."/>
            <person name="Eurwilaichitr L."/>
        </authorList>
    </citation>
    <scope>NUCLEOTIDE SEQUENCE [LARGE SCALE GENOMIC DNA]</scope>
    <source>
        <strain evidence="1 2">BCC 54312</strain>
    </source>
</reference>
<sequence length="186" mass="21175">MGKKWVCLLKSVGKVESNEVFCGAVEEEEGGEKLVESLLFAAVEMMMSNQGVDYVIEKKKTNHVIVVFNEVEADNKLEVVLYYSTMTWLYVTPFRDLEEDFNVMDQPDDLTLVRPSRSGAMTAIGTARRSLTARRSMYSAPIAVTIAVTSRFGRYDRYSPTVTQGVWPYRLISYPFKMKKYALYSS</sequence>
<dbReference type="EMBL" id="LKCN02000026">
    <property type="protein sequence ID" value="RCI07580.1"/>
    <property type="molecule type" value="Genomic_DNA"/>
</dbReference>
<proteinExistence type="predicted"/>
<dbReference type="Proteomes" id="UP000253664">
    <property type="component" value="Unassembled WGS sequence"/>
</dbReference>
<name>A0A367KZI2_9HYPO</name>
<evidence type="ECO:0000313" key="2">
    <source>
        <dbReference type="Proteomes" id="UP000253664"/>
    </source>
</evidence>
<comment type="caution">
    <text evidence="1">The sequence shown here is derived from an EMBL/GenBank/DDBJ whole genome shotgun (WGS) entry which is preliminary data.</text>
</comment>
<evidence type="ECO:0000313" key="1">
    <source>
        <dbReference type="EMBL" id="RCI07580.1"/>
    </source>
</evidence>
<organism evidence="1 2">
    <name type="scientific">Ophiocordyceps polyrhachis-furcata BCC 54312</name>
    <dbReference type="NCBI Taxonomy" id="1330021"/>
    <lineage>
        <taxon>Eukaryota</taxon>
        <taxon>Fungi</taxon>
        <taxon>Dikarya</taxon>
        <taxon>Ascomycota</taxon>
        <taxon>Pezizomycotina</taxon>
        <taxon>Sordariomycetes</taxon>
        <taxon>Hypocreomycetidae</taxon>
        <taxon>Hypocreales</taxon>
        <taxon>Ophiocordycipitaceae</taxon>
        <taxon>Ophiocordyceps</taxon>
    </lineage>
</organism>